<dbReference type="AlphaFoldDB" id="A0A8S9T3A0"/>
<sequence>MTTLSKNPENQNLRISTKPEIELILCCIRPEIDDVTTQKIQILVQKKIDWENLIHLAYTHGVIPLLYTRLNTICPKDISESTLQKFRSIFQSIATRNLFLTGELLKLLNFLKEQGIVAVPYKGPVLANLIYGNVALRQFVDLDILVQQQDIFAVKKLLISQGYQPKLEMTYAEELDYLRAKTEHTYDFFHPQKGILIEVHWRIAPKYVSSIEPKHLWQDIEPFSFAGTTISNLPLEDWIPILCVHGSRHMWIRLAWLCDLATLVQNHPNLNWEKVLELSQTLGCRRILCLGLYLVNHLFGVALPKETWQKITEDNIVPTLLPKIYNELFGEVRTSERFLGKSLYHLQVRERWQDKFLYIQSFLYWLIYRKGAKYLAFPLNHKVDNAKITHLTN</sequence>
<reference evidence="1" key="1">
    <citation type="journal article" date="2015" name="Genome Announc.">
        <title>Draft Genome Sequence of Tolypothrix boutellei Strain VB521301.</title>
        <authorList>
            <person name="Chandrababunaidu M.M."/>
            <person name="Singh D."/>
            <person name="Sen D."/>
            <person name="Bhan S."/>
            <person name="Das S."/>
            <person name="Gupta A."/>
            <person name="Adhikary S.P."/>
            <person name="Tripathy S."/>
        </authorList>
    </citation>
    <scope>NUCLEOTIDE SEQUENCE</scope>
    <source>
        <strain evidence="1">VB521301</strain>
    </source>
</reference>
<name>A0A8S9T3A0_9CYAN</name>
<dbReference type="RefSeq" id="WP_063779507.1">
    <property type="nucleotide sequence ID" value="NZ_JHEG04000001.1"/>
</dbReference>
<evidence type="ECO:0000313" key="1">
    <source>
        <dbReference type="EMBL" id="KAF3886910.1"/>
    </source>
</evidence>
<dbReference type="OrthoDB" id="5366220at2"/>
<evidence type="ECO:0000313" key="2">
    <source>
        <dbReference type="Proteomes" id="UP000029738"/>
    </source>
</evidence>
<proteinExistence type="predicted"/>
<accession>A0A8S9T3A0</accession>
<protein>
    <submittedName>
        <fullName evidence="1">Nucleotidyltransferase family protein</fullName>
    </submittedName>
</protein>
<comment type="caution">
    <text evidence="1">The sequence shown here is derived from an EMBL/GenBank/DDBJ whole genome shotgun (WGS) entry which is preliminary data.</text>
</comment>
<keyword evidence="2" id="KW-1185">Reference proteome</keyword>
<dbReference type="InterPro" id="IPR039498">
    <property type="entry name" value="NTP_transf_5"/>
</dbReference>
<gene>
    <name evidence="1" type="ORF">DA73_0400016500</name>
</gene>
<dbReference type="EMBL" id="JHEG04000001">
    <property type="protein sequence ID" value="KAF3886910.1"/>
    <property type="molecule type" value="Genomic_DNA"/>
</dbReference>
<dbReference type="Pfam" id="PF14907">
    <property type="entry name" value="NTP_transf_5"/>
    <property type="match status" value="1"/>
</dbReference>
<reference evidence="1" key="2">
    <citation type="submission" date="2019-11" db="EMBL/GenBank/DDBJ databases">
        <title>Improved Assembly of Tolypothrix boutellei genome.</title>
        <authorList>
            <person name="Sarangi A.N."/>
            <person name="Mukherjee M."/>
            <person name="Ghosh S."/>
            <person name="Singh D."/>
            <person name="Das A."/>
            <person name="Kant S."/>
            <person name="Prusty A."/>
            <person name="Tripathy S."/>
        </authorList>
    </citation>
    <scope>NUCLEOTIDE SEQUENCE</scope>
    <source>
        <strain evidence="1">VB521301</strain>
    </source>
</reference>
<organism evidence="1 2">
    <name type="scientific">Tolypothrix bouteillei VB521301</name>
    <dbReference type="NCBI Taxonomy" id="1479485"/>
    <lineage>
        <taxon>Bacteria</taxon>
        <taxon>Bacillati</taxon>
        <taxon>Cyanobacteriota</taxon>
        <taxon>Cyanophyceae</taxon>
        <taxon>Nostocales</taxon>
        <taxon>Tolypothrichaceae</taxon>
        <taxon>Tolypothrix</taxon>
    </lineage>
</organism>
<dbReference type="Proteomes" id="UP000029738">
    <property type="component" value="Unassembled WGS sequence"/>
</dbReference>